<proteinExistence type="predicted"/>
<keyword evidence="2" id="KW-1185">Reference proteome</keyword>
<protein>
    <submittedName>
        <fullName evidence="1">Uncharacterized protein</fullName>
    </submittedName>
</protein>
<name>C6LK10_9FIRM</name>
<comment type="caution">
    <text evidence="1">The sequence shown here is derived from an EMBL/GenBank/DDBJ whole genome shotgun (WGS) entry which is preliminary data.</text>
</comment>
<dbReference type="Pfam" id="PF18954">
    <property type="entry name" value="DUF5697"/>
    <property type="match status" value="1"/>
</dbReference>
<organism evidence="1 2">
    <name type="scientific">Marvinbryantia formatexigens DSM 14469</name>
    <dbReference type="NCBI Taxonomy" id="478749"/>
    <lineage>
        <taxon>Bacteria</taxon>
        <taxon>Bacillati</taxon>
        <taxon>Bacillota</taxon>
        <taxon>Clostridia</taxon>
        <taxon>Lachnospirales</taxon>
        <taxon>Lachnospiraceae</taxon>
        <taxon>Marvinbryantia</taxon>
    </lineage>
</organism>
<dbReference type="InterPro" id="IPR043752">
    <property type="entry name" value="DUF5697"/>
</dbReference>
<dbReference type="Proteomes" id="UP000005561">
    <property type="component" value="Unassembled WGS sequence"/>
</dbReference>
<sequence length="178" mass="20404">MKTRDQIYNREGERLLRLITTYHALRFDQVLQLFPKNEDSIKSLITSLIKQGRIYHDKESGLLCDSPQSADSPDYGTIAAFWVLLDFKKAIIYHTCGEFPIKLNFFANDEMYEVAYVSTGQEALVNHVFENMKEEDTRRLLILESESQSDKLTVDGVLAYCLVSPDGTVSYYQKKGVS</sequence>
<dbReference type="AlphaFoldDB" id="C6LK10"/>
<gene>
    <name evidence="1" type="ORF">BRYFOR_08997</name>
</gene>
<evidence type="ECO:0000313" key="2">
    <source>
        <dbReference type="Proteomes" id="UP000005561"/>
    </source>
</evidence>
<accession>C6LK10</accession>
<dbReference type="OrthoDB" id="1908366at2"/>
<evidence type="ECO:0000313" key="1">
    <source>
        <dbReference type="EMBL" id="EET59088.1"/>
    </source>
</evidence>
<dbReference type="EMBL" id="ACCL02000022">
    <property type="protein sequence ID" value="EET59088.1"/>
    <property type="molecule type" value="Genomic_DNA"/>
</dbReference>
<dbReference type="eggNOG" id="ENOG502ZAC5">
    <property type="taxonomic scope" value="Bacteria"/>
</dbReference>
<reference evidence="1" key="1">
    <citation type="submission" date="2009-07" db="EMBL/GenBank/DDBJ databases">
        <authorList>
            <person name="Weinstock G."/>
            <person name="Sodergren E."/>
            <person name="Clifton S."/>
            <person name="Fulton L."/>
            <person name="Fulton B."/>
            <person name="Courtney L."/>
            <person name="Fronick C."/>
            <person name="Harrison M."/>
            <person name="Strong C."/>
            <person name="Farmer C."/>
            <person name="Delahaunty K."/>
            <person name="Markovic C."/>
            <person name="Hall O."/>
            <person name="Minx P."/>
            <person name="Tomlinson C."/>
            <person name="Mitreva M."/>
            <person name="Nelson J."/>
            <person name="Hou S."/>
            <person name="Wollam A."/>
            <person name="Pepin K.H."/>
            <person name="Johnson M."/>
            <person name="Bhonagiri V."/>
            <person name="Nash W.E."/>
            <person name="Warren W."/>
            <person name="Chinwalla A."/>
            <person name="Mardis E.R."/>
            <person name="Wilson R.K."/>
        </authorList>
    </citation>
    <scope>NUCLEOTIDE SEQUENCE [LARGE SCALE GENOMIC DNA]</scope>
    <source>
        <strain evidence="1">DSM 14469</strain>
    </source>
</reference>
<dbReference type="RefSeq" id="WP_006863760.1">
    <property type="nucleotide sequence ID" value="NZ_ACCL02000022.1"/>
</dbReference>